<evidence type="ECO:0000256" key="8">
    <source>
        <dbReference type="PIRSR" id="PIRSR038928-1"/>
    </source>
</evidence>
<gene>
    <name evidence="11" type="ORF">KVT40_004504</name>
</gene>
<organism evidence="11 12">
    <name type="scientific">Elsinoe batatas</name>
    <dbReference type="NCBI Taxonomy" id="2601811"/>
    <lineage>
        <taxon>Eukaryota</taxon>
        <taxon>Fungi</taxon>
        <taxon>Dikarya</taxon>
        <taxon>Ascomycota</taxon>
        <taxon>Pezizomycotina</taxon>
        <taxon>Dothideomycetes</taxon>
        <taxon>Dothideomycetidae</taxon>
        <taxon>Myriangiales</taxon>
        <taxon>Elsinoaceae</taxon>
        <taxon>Elsinoe</taxon>
    </lineage>
</organism>
<dbReference type="GO" id="GO:0046872">
    <property type="term" value="F:metal ion binding"/>
    <property type="evidence" value="ECO:0007669"/>
    <property type="project" value="UniProtKB-KW"/>
</dbReference>
<keyword evidence="2" id="KW-0575">Peroxidase</keyword>
<dbReference type="PIRSF" id="PIRSF038928">
    <property type="entry name" value="Catalase_clade1-3"/>
    <property type="match status" value="1"/>
</dbReference>
<feature type="binding site" description="axial binding residue" evidence="9">
    <location>
        <position position="425"/>
    </location>
    <ligand>
        <name>heme</name>
        <dbReference type="ChEBI" id="CHEBI:30413"/>
    </ligand>
    <ligandPart>
        <name>Fe</name>
        <dbReference type="ChEBI" id="CHEBI:18248"/>
    </ligandPart>
</feature>
<keyword evidence="4 9" id="KW-0479">Metal-binding</keyword>
<feature type="active site" evidence="8">
    <location>
        <position position="144"/>
    </location>
</feature>
<dbReference type="Proteomes" id="UP000809789">
    <property type="component" value="Unassembled WGS sequence"/>
</dbReference>
<dbReference type="InterPro" id="IPR024711">
    <property type="entry name" value="Catalase_clade1/3"/>
</dbReference>
<dbReference type="PANTHER" id="PTHR11465:SF9">
    <property type="entry name" value="CATALASE"/>
    <property type="match status" value="1"/>
</dbReference>
<dbReference type="Gene3D" id="2.40.180.10">
    <property type="entry name" value="Catalase core domain"/>
    <property type="match status" value="1"/>
</dbReference>
<evidence type="ECO:0000256" key="2">
    <source>
        <dbReference type="ARBA" id="ARBA00022559"/>
    </source>
</evidence>
<name>A0A8K0L3H5_9PEZI</name>
<evidence type="ECO:0000256" key="9">
    <source>
        <dbReference type="PIRSR" id="PIRSR038928-2"/>
    </source>
</evidence>
<dbReference type="InterPro" id="IPR024708">
    <property type="entry name" value="Catalase_AS"/>
</dbReference>
<evidence type="ECO:0000256" key="5">
    <source>
        <dbReference type="ARBA" id="ARBA00023002"/>
    </source>
</evidence>
<dbReference type="PROSITE" id="PS00438">
    <property type="entry name" value="CATALASE_2"/>
    <property type="match status" value="1"/>
</dbReference>
<dbReference type="GO" id="GO:0005777">
    <property type="term" value="C:peroxisome"/>
    <property type="evidence" value="ECO:0007669"/>
    <property type="project" value="TreeGrafter"/>
</dbReference>
<dbReference type="GO" id="GO:0042542">
    <property type="term" value="P:response to hydrogen peroxide"/>
    <property type="evidence" value="ECO:0007669"/>
    <property type="project" value="TreeGrafter"/>
</dbReference>
<evidence type="ECO:0000259" key="10">
    <source>
        <dbReference type="SMART" id="SM01060"/>
    </source>
</evidence>
<dbReference type="PRINTS" id="PR00067">
    <property type="entry name" value="CATALASE"/>
</dbReference>
<keyword evidence="5" id="KW-0560">Oxidoreductase</keyword>
<dbReference type="GO" id="GO:0004096">
    <property type="term" value="F:catalase activity"/>
    <property type="evidence" value="ECO:0007669"/>
    <property type="project" value="UniProtKB-EC"/>
</dbReference>
<keyword evidence="3 9" id="KW-0349">Heme</keyword>
<dbReference type="GO" id="GO:0042744">
    <property type="term" value="P:hydrogen peroxide catabolic process"/>
    <property type="evidence" value="ECO:0007669"/>
    <property type="project" value="UniProtKB-KW"/>
</dbReference>
<evidence type="ECO:0000313" key="11">
    <source>
        <dbReference type="EMBL" id="KAG8627021.1"/>
    </source>
</evidence>
<reference evidence="11" key="1">
    <citation type="submission" date="2021-07" db="EMBL/GenBank/DDBJ databases">
        <title>Elsinoe batatas strain:CRI-CJ2 Genome sequencing and assembly.</title>
        <authorList>
            <person name="Huang L."/>
        </authorList>
    </citation>
    <scope>NUCLEOTIDE SEQUENCE</scope>
    <source>
        <strain evidence="11">CRI-CJ2</strain>
    </source>
</reference>
<evidence type="ECO:0000256" key="7">
    <source>
        <dbReference type="ARBA" id="ARBA00023324"/>
    </source>
</evidence>
<comment type="cofactor">
    <cofactor evidence="9">
        <name>heme</name>
        <dbReference type="ChEBI" id="CHEBI:30413"/>
    </cofactor>
</comment>
<evidence type="ECO:0000256" key="1">
    <source>
        <dbReference type="ARBA" id="ARBA00005329"/>
    </source>
</evidence>
<feature type="domain" description="Catalase core" evidence="10">
    <location>
        <begin position="97"/>
        <end position="478"/>
    </location>
</feature>
<comment type="caution">
    <text evidence="11">The sequence shown here is derived from an EMBL/GenBank/DDBJ whole genome shotgun (WGS) entry which is preliminary data.</text>
</comment>
<dbReference type="OrthoDB" id="6880011at2759"/>
<evidence type="ECO:0000256" key="6">
    <source>
        <dbReference type="ARBA" id="ARBA00023004"/>
    </source>
</evidence>
<dbReference type="InterPro" id="IPR018028">
    <property type="entry name" value="Catalase"/>
</dbReference>
<evidence type="ECO:0000256" key="3">
    <source>
        <dbReference type="ARBA" id="ARBA00022617"/>
    </source>
</evidence>
<dbReference type="InterPro" id="IPR011614">
    <property type="entry name" value="Catalase_core"/>
</dbReference>
<dbReference type="PROSITE" id="PS51402">
    <property type="entry name" value="CATALASE_3"/>
    <property type="match status" value="1"/>
</dbReference>
<keyword evidence="6 9" id="KW-0408">Iron</keyword>
<keyword evidence="12" id="KW-1185">Reference proteome</keyword>
<dbReference type="GO" id="GO:0005739">
    <property type="term" value="C:mitochondrion"/>
    <property type="evidence" value="ECO:0007669"/>
    <property type="project" value="TreeGrafter"/>
</dbReference>
<dbReference type="Pfam" id="PF06628">
    <property type="entry name" value="Catalase-rel"/>
    <property type="match status" value="1"/>
</dbReference>
<sequence>MGLELGIWQGRKGWSFEIGGVQCYKTGRFVSFVSLSSLSFLLSQSTTSIMHSFILLLLGTATSVYAQNNTAYNTDLFTGTRRKEEESTLNASDLSYTTQNGAPHFLPLGAQRAGSSGPLLLQDTHLLDTLAHFNRERIPERVVHARGAGAHGYFEATSDFASRYSVADVFRQGTRTSVTVRFSTVGGRSGSADMARDPRGFAVKLRTTDGILDWVFNNTPVFFLRDPSRFPRFIHTQKTHPGSNTRDWDVFWSWPARFAESLHQFLRLFSDLGTPYGFRHMNGWSGHTYRLVQADGSWVYVKVRLLSDQGIRNMTAAEAATQSSSNDAWSTLDLHNAIASGDYPSWTVQMSIKTPSEARAYRYDVLDLTKDWFDAEWTSVGRLVLTQNPSNYFSEIEQAHFAPSNVVPGWAPSADPVLQARLFAYKDAGRYRLGANAEDIPVNCPFSSVANWDRDGHVAVHGNQGSRPNFPAEWDDLVVPERKAVVQDELVGETVWWQSEIDEEKDYEQPRYFYESILGEEDRRNLHANIGGTLVNVQRQEVLDGIFAQFGKIAPALEQGVREELERARGNGTVTFTPGVGRRVRL</sequence>
<accession>A0A8K0L3H5</accession>
<dbReference type="GO" id="GO:0020037">
    <property type="term" value="F:heme binding"/>
    <property type="evidence" value="ECO:0007669"/>
    <property type="project" value="InterPro"/>
</dbReference>
<dbReference type="PANTHER" id="PTHR11465">
    <property type="entry name" value="CATALASE"/>
    <property type="match status" value="1"/>
</dbReference>
<dbReference type="AlphaFoldDB" id="A0A8K0L3H5"/>
<dbReference type="InterPro" id="IPR020835">
    <property type="entry name" value="Catalase_sf"/>
</dbReference>
<proteinExistence type="inferred from homology"/>
<dbReference type="Pfam" id="PF00199">
    <property type="entry name" value="Catalase"/>
    <property type="match status" value="1"/>
</dbReference>
<protein>
    <recommendedName>
        <fullName evidence="10">Catalase core domain-containing protein</fullName>
    </recommendedName>
</protein>
<comment type="similarity">
    <text evidence="1">Belongs to the catalase family.</text>
</comment>
<evidence type="ECO:0000313" key="12">
    <source>
        <dbReference type="Proteomes" id="UP000809789"/>
    </source>
</evidence>
<keyword evidence="7" id="KW-0376">Hydrogen peroxide</keyword>
<dbReference type="InterPro" id="IPR010582">
    <property type="entry name" value="Catalase_immune_responsive"/>
</dbReference>
<dbReference type="SUPFAM" id="SSF56634">
    <property type="entry name" value="Heme-dependent catalase-like"/>
    <property type="match status" value="1"/>
</dbReference>
<feature type="active site" evidence="8">
    <location>
        <position position="217"/>
    </location>
</feature>
<dbReference type="EMBL" id="JAESVG020000005">
    <property type="protein sequence ID" value="KAG8627021.1"/>
    <property type="molecule type" value="Genomic_DNA"/>
</dbReference>
<dbReference type="SMART" id="SM01060">
    <property type="entry name" value="Catalase"/>
    <property type="match status" value="1"/>
</dbReference>
<evidence type="ECO:0000256" key="4">
    <source>
        <dbReference type="ARBA" id="ARBA00022723"/>
    </source>
</evidence>